<evidence type="ECO:0000313" key="2">
    <source>
        <dbReference type="EMBL" id="KXO98169.1"/>
    </source>
</evidence>
<dbReference type="EMBL" id="LSRF01000058">
    <property type="protein sequence ID" value="KXP03147.1"/>
    <property type="molecule type" value="Genomic_DNA"/>
</dbReference>
<reference evidence="4" key="2">
    <citation type="submission" date="2016-02" db="EMBL/GenBank/DDBJ databases">
        <authorList>
            <person name="Wen L."/>
            <person name="He K."/>
            <person name="Yang H."/>
        </authorList>
    </citation>
    <scope>NUCLEOTIDE SEQUENCE [LARGE SCALE GENOMIC DNA]</scope>
    <source>
        <strain evidence="4">JCM 15929</strain>
    </source>
</reference>
<dbReference type="Gene3D" id="3.60.70.12">
    <property type="entry name" value="L-amino peptidase D-ALA esterase/amidase"/>
    <property type="match status" value="1"/>
</dbReference>
<organism evidence="3 4">
    <name type="scientific">Tsukamurella pseudospumae</name>
    <dbReference type="NCBI Taxonomy" id="239498"/>
    <lineage>
        <taxon>Bacteria</taxon>
        <taxon>Bacillati</taxon>
        <taxon>Actinomycetota</taxon>
        <taxon>Actinomycetes</taxon>
        <taxon>Mycobacteriales</taxon>
        <taxon>Tsukamurellaceae</taxon>
        <taxon>Tsukamurella</taxon>
    </lineage>
</organism>
<evidence type="ECO:0000313" key="4">
    <source>
        <dbReference type="Proteomes" id="UP000070258"/>
    </source>
</evidence>
<protein>
    <submittedName>
        <fullName evidence="3">Peptidase S58 DmpA</fullName>
    </submittedName>
</protein>
<reference evidence="2 5" key="1">
    <citation type="submission" date="2016-02" db="EMBL/GenBank/DDBJ databases">
        <authorList>
            <person name="Teng J.L."/>
            <person name="Tang Y."/>
            <person name="Huang Y."/>
            <person name="Guo F."/>
            <person name="Wei W."/>
            <person name="Chen J.H."/>
            <person name="Wong S.Y."/>
            <person name="Lau S.K."/>
            <person name="Woo P.C."/>
        </authorList>
    </citation>
    <scope>NUCLEOTIDE SEQUENCE [LARGE SCALE GENOMIC DNA]</scope>
    <source>
        <strain evidence="2 5">JCM 13375</strain>
    </source>
</reference>
<dbReference type="PANTHER" id="PTHR36512">
    <property type="entry name" value="D-AMINOPEPTIDASE"/>
    <property type="match status" value="1"/>
</dbReference>
<reference evidence="3" key="3">
    <citation type="submission" date="2016-02" db="EMBL/GenBank/DDBJ databases">
        <authorList>
            <person name="Teng J.L."/>
            <person name="Yang Y."/>
            <person name="Huang Y."/>
            <person name="Guo F."/>
            <person name="Wei W."/>
            <person name="Chen J.H."/>
            <person name="Wong S.Y."/>
            <person name="Lau S.K."/>
            <person name="Woo P.C."/>
        </authorList>
    </citation>
    <scope>NUCLEOTIDE SEQUENCE</scope>
    <source>
        <strain evidence="3">JCM 15929</strain>
    </source>
</reference>
<dbReference type="EMBL" id="LSRE01000013">
    <property type="protein sequence ID" value="KXO98169.1"/>
    <property type="molecule type" value="Genomic_DNA"/>
</dbReference>
<evidence type="ECO:0000313" key="3">
    <source>
        <dbReference type="EMBL" id="KXP03147.1"/>
    </source>
</evidence>
<comment type="similarity">
    <text evidence="1">Belongs to the peptidase S58 family.</text>
</comment>
<dbReference type="STRING" id="239498.AXK60_14885"/>
<keyword evidence="5" id="KW-1185">Reference proteome</keyword>
<dbReference type="GO" id="GO:0004177">
    <property type="term" value="F:aminopeptidase activity"/>
    <property type="evidence" value="ECO:0007669"/>
    <property type="project" value="TreeGrafter"/>
</dbReference>
<dbReference type="Proteomes" id="UP000070409">
    <property type="component" value="Unassembled WGS sequence"/>
</dbReference>
<evidence type="ECO:0000256" key="1">
    <source>
        <dbReference type="ARBA" id="ARBA00007068"/>
    </source>
</evidence>
<comment type="caution">
    <text evidence="3">The sequence shown here is derived from an EMBL/GenBank/DDBJ whole genome shotgun (WGS) entry which is preliminary data.</text>
</comment>
<gene>
    <name evidence="3" type="ORF">AXK60_14885</name>
    <name evidence="2" type="ORF">AXK61_19210</name>
</gene>
<sequence>MPVSAIVTIPGVRVGHTTDTAARTGCTVVTFPDGTVGSGEVRGGAPASREFDLLSPERSVDEIHAAVLTGGSAFGLASADGVMRRLEEEGRGVETVAGRVPIVPTLGLFDLMVGDPTVRPSAEDGYAAAASASADAELHGPIGAGTGATTGKARGLENLHDAGLGYAEVRAGEVIVGALCAVNAFGDILTGESTATADFGYEPFERGGNRENTTIGVVITNARLSKVECLILAQGAHDGLARAIDPPHTRFDGDAFISAATGAVEAKVDLVRALAITAVAEAIRSRA</sequence>
<name>A0A137ZYB0_9ACTN</name>
<dbReference type="InterPro" id="IPR016117">
    <property type="entry name" value="ArgJ-like_dom_sf"/>
</dbReference>
<dbReference type="InterPro" id="IPR005321">
    <property type="entry name" value="Peptidase_S58_DmpA"/>
</dbReference>
<dbReference type="OrthoDB" id="9808347at2"/>
<dbReference type="RefSeq" id="WP_068573653.1">
    <property type="nucleotide sequence ID" value="NZ_LSRE01000013.1"/>
</dbReference>
<dbReference type="SUPFAM" id="SSF56266">
    <property type="entry name" value="DmpA/ArgJ-like"/>
    <property type="match status" value="1"/>
</dbReference>
<dbReference type="Pfam" id="PF03576">
    <property type="entry name" value="Peptidase_S58"/>
    <property type="match status" value="1"/>
</dbReference>
<dbReference type="Proteomes" id="UP000070258">
    <property type="component" value="Unassembled WGS sequence"/>
</dbReference>
<dbReference type="CDD" id="cd02252">
    <property type="entry name" value="nylC_like"/>
    <property type="match status" value="1"/>
</dbReference>
<dbReference type="AlphaFoldDB" id="A0A137ZYB0"/>
<evidence type="ECO:0000313" key="5">
    <source>
        <dbReference type="Proteomes" id="UP000070409"/>
    </source>
</evidence>
<dbReference type="PANTHER" id="PTHR36512:SF3">
    <property type="entry name" value="BLR5678 PROTEIN"/>
    <property type="match status" value="1"/>
</dbReference>
<proteinExistence type="inferred from homology"/>
<accession>A0A137ZYB0</accession>